<evidence type="ECO:0000313" key="4">
    <source>
        <dbReference type="Proteomes" id="UP000011841"/>
    </source>
</evidence>
<reference evidence="3 4" key="1">
    <citation type="journal article" date="2013" name="Appl. Environ. Microbiol.">
        <title>Genome analysis suggests that the soil oligotrophic bacterium Agromonas oligotrophica (Bradyrhizobium oligotrophicum) is a nitrogen-fixing symbiont of Aeschynomene indica.</title>
        <authorList>
            <person name="Okubo T."/>
            <person name="Fukushima S."/>
            <person name="Itakura M."/>
            <person name="Oshima K."/>
            <person name="Longtonglang A."/>
            <person name="Teaumroong N."/>
            <person name="Mitsui H."/>
            <person name="Hattori M."/>
            <person name="Hattori R."/>
            <person name="Hattori T."/>
            <person name="Minamisawa K."/>
        </authorList>
    </citation>
    <scope>NUCLEOTIDE SEQUENCE [LARGE SCALE GENOMIC DNA]</scope>
    <source>
        <strain evidence="3 4">S58</strain>
    </source>
</reference>
<dbReference type="GO" id="GO:0005509">
    <property type="term" value="F:calcium ion binding"/>
    <property type="evidence" value="ECO:0007669"/>
    <property type="project" value="InterPro"/>
</dbReference>
<dbReference type="EMBL" id="AP012603">
    <property type="protein sequence ID" value="BAM90588.1"/>
    <property type="molecule type" value="Genomic_DNA"/>
</dbReference>
<dbReference type="Pfam" id="PF05345">
    <property type="entry name" value="He_PIG"/>
    <property type="match status" value="1"/>
</dbReference>
<keyword evidence="4" id="KW-1185">Reference proteome</keyword>
<dbReference type="OrthoDB" id="8143322at2"/>
<proteinExistence type="predicted"/>
<dbReference type="Pfam" id="PF17963">
    <property type="entry name" value="Big_9"/>
    <property type="match status" value="2"/>
</dbReference>
<feature type="compositionally biased region" description="Gly residues" evidence="1">
    <location>
        <begin position="1474"/>
        <end position="1483"/>
    </location>
</feature>
<dbReference type="Pfam" id="PF00353">
    <property type="entry name" value="HemolysinCabind"/>
    <property type="match status" value="5"/>
</dbReference>
<dbReference type="InterPro" id="IPR040853">
    <property type="entry name" value="RapA2_cadherin-like"/>
</dbReference>
<dbReference type="InterPro" id="IPR019960">
    <property type="entry name" value="T1SS_VCA0849"/>
</dbReference>
<dbReference type="Gene3D" id="2.60.40.2810">
    <property type="match status" value="1"/>
</dbReference>
<feature type="domain" description="Dystroglycan-type cadherin-like" evidence="2">
    <location>
        <begin position="3912"/>
        <end position="4016"/>
    </location>
</feature>
<dbReference type="InterPro" id="IPR013783">
    <property type="entry name" value="Ig-like_fold"/>
</dbReference>
<dbReference type="Gene3D" id="2.60.40.2700">
    <property type="match status" value="1"/>
</dbReference>
<dbReference type="InterPro" id="IPR018511">
    <property type="entry name" value="Hemolysin-typ_Ca-bd_CS"/>
</dbReference>
<dbReference type="InterPro" id="IPR019959">
    <property type="entry name" value="T1SS-143_rpt-cont_dom"/>
</dbReference>
<dbReference type="InterPro" id="IPR001343">
    <property type="entry name" value="Hemolysn_Ca-bd"/>
</dbReference>
<evidence type="ECO:0000313" key="3">
    <source>
        <dbReference type="EMBL" id="BAM90588.1"/>
    </source>
</evidence>
<dbReference type="InterPro" id="IPR006644">
    <property type="entry name" value="Cadg"/>
</dbReference>
<dbReference type="InterPro" id="IPR010221">
    <property type="entry name" value="VCBS_dom"/>
</dbReference>
<gene>
    <name evidence="3" type="ORF">S58_46050</name>
</gene>
<protein>
    <submittedName>
        <fullName evidence="3">Putative outer membrane adhesin like protein, multiple VCBS domains</fullName>
    </submittedName>
</protein>
<dbReference type="NCBIfam" id="TIGR03660">
    <property type="entry name" value="T1SS_rpt_143"/>
    <property type="match status" value="11"/>
</dbReference>
<dbReference type="PATRIC" id="fig|1245469.3.peg.4712"/>
<feature type="region of interest" description="Disordered" evidence="1">
    <location>
        <begin position="1801"/>
        <end position="1821"/>
    </location>
</feature>
<feature type="region of interest" description="Disordered" evidence="1">
    <location>
        <begin position="1952"/>
        <end position="1979"/>
    </location>
</feature>
<dbReference type="Gene3D" id="2.60.40.3440">
    <property type="match status" value="1"/>
</dbReference>
<sequence length="5009" mass="509226">MNAPVLLAQLTGTSTQSSPPSAKNLKIEKPQGSQAVTVHLDGGSRIDFSDIAGEKLTFIKIGSRLIVLFDNQSTVSIEPVFDTNGAPLKDVAFEVTPDRVINGDQFAELFPITTDQSVLPAAGTPGAPGVPAGANFGSFKVDPLTVGNPLALLAGEDTTSNFGSNPVTPNPTPIVGVADRVVLNEDGLSEGRPGGSGDVGGLTTSFTGSLHVDFGTDVIGRAFAFAASQPGLAGLTSGGQEVHLQITTVNGQPELIGYIGNDPSNAASHVFTITLDANSTIDGTYTVTLLQPLDHPIIGTEDTLNLTVSVIAIDGSGDSAPVTIVIGVNDDSPVAGTVEAINVAEHTGSGSEGGGESELSAKVVGGDGFEPTTASVDLHIGWGADNGNSKVDGGSDGTVVDGDRSLVFATSEIATLQALGLTSNGEAISYTLSANGTEIIATAGEGEGARTIFTVSLSDTGSGSATFTLSDNIDHNGVNDASLPLTFKVVATDADGDPVDSAFTVNVADDGPSFGEKPSYSVVDEDGLGNAGNSYKDGNDAYGEDLTVTDTLGIRWGSDDANHTVDGGITGSPVNGDRAVTFASNVVSTLEAQHLTSDGFALHYEVSPNGTVLTAYRVDGESFVDAQGHATSDPSAALVFTVSLSDQGHGSYTFTLSGNLDHPVHGTEDDVTLNLGFVATDSDGDAITDTFTVKVNDDAPTFGEKPSYSVVDEDGLGNAGNSYKDGNDAYGEDLTVTDTLGIRWGADSANSHVDGGITGASVNGDRAVTFAADVVTTLEAQNLSSNGFGLTYVVSENGTLLTAYRYDAAHETYVDANGKPLEGEGLSGAAVFTVSLSDKDLGSYTFELKGNLDHPVHGTEDDLTLTIGFVATDSDGDAVTDTFTVKVNDDAPTFGEKPSYSVVDEDGLGNAGNSYKDGNDADGANLTVTDTLGIRWGADSANSHVDGGITSSSVNGDRAVTFAANVVATLDAQNLTSDGFALHYEVSPNGTALTAYRFDGESFIDAEGHATSDQSAALVFTVTLSDQGFGSYTFALSGNLDHSIHGTEDDVTLTLGFVATDSDGDAVTDTFTVKVNDDAPTFGEKPSYSVVDEDGLGNPGNSYKDGNDADGVNLTVTDSLGIRWGADSANSHVDGGITGAPVNGDRAVTFASDVISTLTAQHLTSNGVALTYTVSADGTTLTAYRYDEAHQTYVDGEGHATGTLANAAVFTVALSDQGQGAYTFTLIDNVDHPVHNTEDDVTLTLGFVATDSDGDAVSDTFSIKINDDAPVLNREIATGVVDEDGLPTGLADGPGDVPGQNTVATGDLGISWGADSANNLGNVGIAGASSVNGDRAVTFASDATTTLSALHLTSNGVALSYALSEGGTEITAYRYDGHHYIDGNGNWTGNPANAAVFTVKLSDLNSGSYTFTLLDNLDHPVPNTEDSIALTLKYVATDSDGDQVGGTFKVSVNDDSPEAHTGTAKSISEADINAGGGDCGPDFGGHDGGGHDASVTGALNIKWGADNNDSGAADRSVRFTNSSNAAADVHVTNGSDVGLSGLTSDGQPVKYAFDHGVLVGYSGGSLAYGQRVFEVSLDDDGTGSYTFKLLGNLDHPAGQGTNVLKLTFDYTATDSDGDSSGSTFTVTVVDDVPTIGHAENETVSESNLPTDLYDVVFPDSPYSTVQTGHLAISWGADDNDSGATNNRSVSFFNTSAPEGLTSNGYAISYVVSADGTTLSAVTIDHRTVFTVTLGDDGDGSYKFTLLDNLDHGKAGADSLSLSFGFKATDSDGDSATSSFTVAVTDDVPTVGCAKDETVSEASLPTDGYDTSHPDASNSTVQTGSLDISWGADDNNTGVGHNRAVAFTTGAGATGLTSDGSAISYTISGDGTLLTAVTADHRTVFTIQLSDSGDGSYKFTLYDNIDHPASGPNDDSLPLTFGFKATDSDGDSVTSSFKVTILDTAPVAAVGDARTVDEDDLPNGTDSSKESTSVSGDLNITWGTDDSNKTTGGGLGDRSVTFRYTSAGANVDAEDSTGHNLTLTSDGQTVKYGFENGVLVGYTGSDLAHGTHVFEVSLSDQSDGSYSFKLLGNLDHPAGSAENIVKLSFSFTATDGDGDISSNSFTVSVKDDVPVIGTSAGASLTENTTGPAGAEVFATQTASNVALNINWGADDSNSGVANRSVAFDSAIHTGDVVKTTGAGSPTLTSNGTAVQFIRVSDTEIWGVANDNGGQLTTSDRKVFHITLSDDGSGSYTFELLDNVDHIGSGQTNALSLKLGFAATDSDGDAASGNFTVTINDDNGRPAIGAPVAGVVDEDGLSGGNTAAATGDVAGANVAATGSLAISWGADDNNAGSVNRAVAFSGIANGQNASTDAGLLKVDGAQVKLWVVGDTVYGYTGSNPVNGNAPSAASQVFKVTLDDSGAGSYSFTLLKHVDHPAGQGENDVKLTFGFTATDADGDSTSSSFAVTINDDSPVATATVLTTTVYESELSTGSVVTTTGSRGGDLNGDSNTDDSVFTGNVSSLVSFGADKLGSYTVETTNLAPGLLSLTSGGVALTYSIGVDNTLIAKAGGVTIFEFQVDPTTGQYSFRLKGALDHVGNGNDDKLTLDLSTAVTATDSDGDAIALHDQLLVSVKDDTPSSQHVNTVSLEEAAGNVSTGAVDLKVTYGADGDSSGASLTFSAASPKVYDAASHQLAGLTSLGIGLTYVMSADHTTLTAYRMSGGSYIGQNGLVTGNAADAAVFTVTLTDAGTGAYNFTLLQPLDHPAPVGTSSSASQYLDLNFAFQVEDRDHDTATNDFTVRVDAAGTVTTVRYDAPNSPVFVNLGDTSQTILGETLGAHSVTDRAAVTDKVVGTDKLGGVTEAHGSNGDDILVGGNGVGGDSLYGGAGNDIIKGGAGADRLFGGAGNDTFLYTVGDGNDVIDGGSETGATSPNYDVLAITGDGNARNFTIGKATSGTDINPTLNDPAATNATDILVRYDGPDGATIRADEIERVTITGGTASDTLTITDITGTAIAPSTIVFDGGTGNDTLDLTRFAGNTSVVSDGGGDTDTVKFGFNFADASYTKVFAADGVTLIGVQVTHNGVTDTFTNYESFGFTDGTRTLTGVFNTPPVAHDDTVQTSEDAPLTVNALLSLLNNDTDIDNNTLSVTGVSNATHGTVSLNNGNPVFTPDHNFSGVAGFDYTVSDGDGGTATAHVTVDVAPKADSLTLSFMDLGPASGAEDQTINLKLISAAVTDTDGSESLRLLITGYPDGATFSVGHAGTGADAGKWVIDSAAAIAAFDSHPLQITPPANYNGTFSLSVVAEVTDQATLSDGHVHTDVASTALQTIDVTVTPVNDAPQIHAPTQVTTNEDTPFAFTGANAFSFSDADGNVVESVRFDISGGTLSIPSLGVFNAEQLLSMSGFKINDLNTLLASAVFTPSADNDATGSVTITINDNGNVGGGNLGATQTITININPIEDAPRAVDDTASVNEDTTLTVSDPAQGVLHNDRDPDTGDTLSVIAGDFTTAKGGTIHFNADGTYVYNPKADFYGADTVDYTVRDAAGQTDTGTLTINVAPVNDAPEVHAPTHVITNEGAAFAFTGANAITFSDADGDVVESVRFDISGGTLSIPSLGVFNAEQLLSMSGFKISDLNTYLASAVFTPNSDHPGSVTITINDNGNVGGGDLSATQTVSVEVIPANHPPVANSDTHAVLEDDTLTISAANGVIRGSTGGSVADSDVDNPVTSLVVSGVVAGTGSVTQGTGVGTSIEGTYGHLTLNADGSYKYVADKADALAAGVPAIDTFTYTDHDPSGAVSNTATLKITVTGVNDAAVITGDTTGTIAELGGIANSQSSPLYGIARGDLNATDVDGHNDVWQTADSNTATGYGWYMIDSAGKWTYGLYDNNPTIQALKENQTTLTDSFTVYTEDGTAKTVTVQIIGNNDAPTLQTAIVDRNSAEDQPFSFSIPSNTFADVDGRFDGTNGPLTLSANLSDGSALPAWLHFDAATGTFSGTPPANFAGAVNVTVYASDGEYAASDAFTLTITPVNDGAATVTVTGTATQGQVLTANLGSDPDGAASNVAYHWLRDGAVINGATGSTYTLGSGDVGHKISANVTYTDGQGFAENVTSSQTGSVTTPNHAPVFGSGTTTASLTEDASYAAPTGNLIQNGSFGYYNGNFYTLDAWTVGGAHAVTVVGGRTDGGSADFYGASSSMSQTISTVIGMTYTVDFYVMSYGTAVTSGVDGTTVLTTSAWNLGWTEQTYQFTATATSTTIKFASGGGAVIDDISVQSSTVVTPGVEKASGAIAFTDADGDAQTVSYTTPNGSSYYGAFNATVDNTGHKVNWTFSVNDADIQSLRASDHIDQTYTVKIDDGHGGTTTQIVTVTVNGVNDAASIAGPAAGTVKEDGTLTAAGTLTVTDVDTGEAQFQTPASLAGTYGTFTFNAATGAWGYTLNNSAANVQALNDGDVKHDTLTVKSVDGTATQVIDVTINGTNEPAPLAVVDTASADGRYALSQNGDSPNVISLNAATLFSGGMGAVTYTYSLVYSSTGDDSWIHRTGNQFTGDPNNNDAGLYVYKVTATDSVSSVSTYLAFNALDNGAFNLTINSLSDKSWVTGSAPWLSGYSANDGDAITATVDNTLEANANNGYDVMIGSSGGNNFNGGADDDGIYGLGGNDTLLGGAGNDYINGGAGNDSIRGGSGNDVAIGGSGTDTFYWGVNDGVDIVDGGTGTDTFVIEGTTSQDLVYATLTGGVITDINGTKLSNIEAVTADLGSSSSDTLTYITGEDVTVNLGAGTATGFSSIANIERVTGGSGNDILIGSSAANTINGGDGDDIIRGGGGNDTIDGGVGIDLLDFSDATAGITFTLSQSSGNTTGPTLSGIGQDTYKNMEGVIGSAFNDVINGSSSNDVLVGGAGSDQLTGNGGSDTFKWNAGDLAGGGLDTILDFQTGTSGDVIDLSGLLASVSGNHADAVRFVDSGGHSSLASANGSSVLNNGDLTLQVNTGSGWTNVATIKDTGGNLTAGDDVIKMIIDNSHAQTQVHV</sequence>
<accession>M4Z9V9</accession>
<dbReference type="PROSITE" id="PS00330">
    <property type="entry name" value="HEMOLYSIN_CALCIUM"/>
    <property type="match status" value="5"/>
</dbReference>
<dbReference type="SUPFAM" id="SSF49313">
    <property type="entry name" value="Cadherin-like"/>
    <property type="match status" value="1"/>
</dbReference>
<dbReference type="HOGENOM" id="CLU_223344_0_0_5"/>
<dbReference type="NCBIfam" id="TIGR01965">
    <property type="entry name" value="VCBS_repeat"/>
    <property type="match status" value="4"/>
</dbReference>
<dbReference type="GO" id="GO:0016020">
    <property type="term" value="C:membrane"/>
    <property type="evidence" value="ECO:0007669"/>
    <property type="project" value="InterPro"/>
</dbReference>
<dbReference type="SUPFAM" id="SSF51120">
    <property type="entry name" value="beta-Roll"/>
    <property type="match status" value="4"/>
</dbReference>
<feature type="compositionally biased region" description="Polar residues" evidence="1">
    <location>
        <begin position="1963"/>
        <end position="1979"/>
    </location>
</feature>
<dbReference type="GeneID" id="301818387"/>
<dbReference type="Pfam" id="PF17803">
    <property type="entry name" value="Cadherin_4"/>
    <property type="match status" value="4"/>
</dbReference>
<dbReference type="STRING" id="1245469.S58_46050"/>
<dbReference type="eggNOG" id="COG2931">
    <property type="taxonomic scope" value="Bacteria"/>
</dbReference>
<dbReference type="NCBIfam" id="NF012211">
    <property type="entry name" value="tand_rpt_95"/>
    <property type="match status" value="2"/>
</dbReference>
<dbReference type="NCBIfam" id="TIGR03661">
    <property type="entry name" value="T1SS_VCA0849"/>
    <property type="match status" value="1"/>
</dbReference>
<dbReference type="PRINTS" id="PR00313">
    <property type="entry name" value="CABNDNGRPT"/>
</dbReference>
<name>M4Z9V9_9BRAD</name>
<dbReference type="Gene3D" id="2.60.40.10">
    <property type="entry name" value="Immunoglobulins"/>
    <property type="match status" value="3"/>
</dbReference>
<dbReference type="SMART" id="SM00736">
    <property type="entry name" value="CADG"/>
    <property type="match status" value="1"/>
</dbReference>
<dbReference type="Proteomes" id="UP000011841">
    <property type="component" value="Chromosome"/>
</dbReference>
<organism evidence="3 4">
    <name type="scientific">Bradyrhizobium oligotrophicum S58</name>
    <dbReference type="NCBI Taxonomy" id="1245469"/>
    <lineage>
        <taxon>Bacteria</taxon>
        <taxon>Pseudomonadati</taxon>
        <taxon>Pseudomonadota</taxon>
        <taxon>Alphaproteobacteria</taxon>
        <taxon>Hyphomicrobiales</taxon>
        <taxon>Nitrobacteraceae</taxon>
        <taxon>Bradyrhizobium</taxon>
    </lineage>
</organism>
<evidence type="ECO:0000256" key="1">
    <source>
        <dbReference type="SAM" id="MobiDB-lite"/>
    </source>
</evidence>
<dbReference type="InterPro" id="IPR015919">
    <property type="entry name" value="Cadherin-like_sf"/>
</dbReference>
<dbReference type="KEGG" id="aol:S58_46050"/>
<dbReference type="RefSeq" id="WP_015667679.1">
    <property type="nucleotide sequence ID" value="NC_020453.1"/>
</dbReference>
<feature type="region of interest" description="Disordered" evidence="1">
    <location>
        <begin position="1452"/>
        <end position="1491"/>
    </location>
</feature>
<evidence type="ECO:0000259" key="2">
    <source>
        <dbReference type="SMART" id="SM00736"/>
    </source>
</evidence>
<dbReference type="InterPro" id="IPR011049">
    <property type="entry name" value="Serralysin-like_metalloprot_C"/>
</dbReference>